<dbReference type="FunFam" id="1.10.620.20:FF:000002">
    <property type="entry name" value="Stearoyl-[acyl-carrier-protein] 9-desaturase, chloroplastic"/>
    <property type="match status" value="1"/>
</dbReference>
<dbReference type="GO" id="GO:0009507">
    <property type="term" value="C:chloroplast"/>
    <property type="evidence" value="ECO:0007669"/>
    <property type="project" value="UniProtKB-SubCell"/>
</dbReference>
<dbReference type="PANTHER" id="PTHR31155:SF9">
    <property type="entry name" value="STEAROYL-[ACYL-CARRIER-PROTEIN] 9-DESATURASE 7, CHLOROPLASTIC"/>
    <property type="match status" value="1"/>
</dbReference>
<evidence type="ECO:0000256" key="13">
    <source>
        <dbReference type="ARBA" id="ARBA00023098"/>
    </source>
</evidence>
<evidence type="ECO:0000256" key="14">
    <source>
        <dbReference type="ARBA" id="ARBA00023160"/>
    </source>
</evidence>
<feature type="binding site" evidence="15">
    <location>
        <position position="250"/>
    </location>
    <ligand>
        <name>Fe cation</name>
        <dbReference type="ChEBI" id="CHEBI:24875"/>
        <label>2</label>
    </ligand>
</feature>
<comment type="cofactor">
    <cofactor evidence="1">
        <name>Fe(2+)</name>
        <dbReference type="ChEBI" id="CHEBI:29033"/>
    </cofactor>
</comment>
<keyword evidence="10" id="KW-0809">Transit peptide</keyword>
<comment type="subunit">
    <text evidence="4">Homodimer.</text>
</comment>
<dbReference type="GO" id="GO:0006633">
    <property type="term" value="P:fatty acid biosynthetic process"/>
    <property type="evidence" value="ECO:0007669"/>
    <property type="project" value="UniProtKB-KW"/>
</dbReference>
<keyword evidence="7" id="KW-0934">Plastid</keyword>
<dbReference type="GO" id="GO:0046872">
    <property type="term" value="F:metal ion binding"/>
    <property type="evidence" value="ECO:0007669"/>
    <property type="project" value="UniProtKB-KW"/>
</dbReference>
<evidence type="ECO:0000256" key="5">
    <source>
        <dbReference type="ARBA" id="ARBA00022516"/>
    </source>
</evidence>
<feature type="region of interest" description="Disordered" evidence="16">
    <location>
        <begin position="16"/>
        <end position="54"/>
    </location>
</feature>
<dbReference type="EMBL" id="DF237420">
    <property type="protein sequence ID" value="GAQ88933.1"/>
    <property type="molecule type" value="Genomic_DNA"/>
</dbReference>
<comment type="cofactor">
    <cofactor evidence="15">
        <name>Fe cation</name>
        <dbReference type="ChEBI" id="CHEBI:24875"/>
    </cofactor>
    <text evidence="15">Binds 2 iron ions per subunit.</text>
</comment>
<dbReference type="GO" id="GO:0045300">
    <property type="term" value="F:stearoyl-[ACP] desaturase activity"/>
    <property type="evidence" value="ECO:0000318"/>
    <property type="project" value="GO_Central"/>
</dbReference>
<dbReference type="Proteomes" id="UP000054558">
    <property type="component" value="Unassembled WGS sequence"/>
</dbReference>
<organism evidence="17 18">
    <name type="scientific">Klebsormidium nitens</name>
    <name type="common">Green alga</name>
    <name type="synonym">Ulothrix nitens</name>
    <dbReference type="NCBI Taxonomy" id="105231"/>
    <lineage>
        <taxon>Eukaryota</taxon>
        <taxon>Viridiplantae</taxon>
        <taxon>Streptophyta</taxon>
        <taxon>Klebsormidiophyceae</taxon>
        <taxon>Klebsormidiales</taxon>
        <taxon>Klebsormidiaceae</taxon>
        <taxon>Klebsormidium</taxon>
    </lineage>
</organism>
<reference evidence="17 18" key="1">
    <citation type="journal article" date="2014" name="Nat. Commun.">
        <title>Klebsormidium flaccidum genome reveals primary factors for plant terrestrial adaptation.</title>
        <authorList>
            <person name="Hori K."/>
            <person name="Maruyama F."/>
            <person name="Fujisawa T."/>
            <person name="Togashi T."/>
            <person name="Yamamoto N."/>
            <person name="Seo M."/>
            <person name="Sato S."/>
            <person name="Yamada T."/>
            <person name="Mori H."/>
            <person name="Tajima N."/>
            <person name="Moriyama T."/>
            <person name="Ikeuchi M."/>
            <person name="Watanabe M."/>
            <person name="Wada H."/>
            <person name="Kobayashi K."/>
            <person name="Saito M."/>
            <person name="Masuda T."/>
            <person name="Sasaki-Sekimoto Y."/>
            <person name="Mashiguchi K."/>
            <person name="Awai K."/>
            <person name="Shimojima M."/>
            <person name="Masuda S."/>
            <person name="Iwai M."/>
            <person name="Nobusawa T."/>
            <person name="Narise T."/>
            <person name="Kondo S."/>
            <person name="Saito H."/>
            <person name="Sato R."/>
            <person name="Murakawa M."/>
            <person name="Ihara Y."/>
            <person name="Oshima-Yamada Y."/>
            <person name="Ohtaka K."/>
            <person name="Satoh M."/>
            <person name="Sonobe K."/>
            <person name="Ishii M."/>
            <person name="Ohtani R."/>
            <person name="Kanamori-Sato M."/>
            <person name="Honoki R."/>
            <person name="Miyazaki D."/>
            <person name="Mochizuki H."/>
            <person name="Umetsu J."/>
            <person name="Higashi K."/>
            <person name="Shibata D."/>
            <person name="Kamiya Y."/>
            <person name="Sato N."/>
            <person name="Nakamura Y."/>
            <person name="Tabata S."/>
            <person name="Ida S."/>
            <person name="Kurokawa K."/>
            <person name="Ohta H."/>
        </authorList>
    </citation>
    <scope>NUCLEOTIDE SEQUENCE [LARGE SCALE GENOMIC DNA]</scope>
    <source>
        <strain evidence="17 18">NIES-2285</strain>
    </source>
</reference>
<feature type="binding site" evidence="15">
    <location>
        <position position="253"/>
    </location>
    <ligand>
        <name>Fe cation</name>
        <dbReference type="ChEBI" id="CHEBI:24875"/>
        <label>2</label>
    </ligand>
</feature>
<feature type="compositionally biased region" description="Pro residues" evidence="16">
    <location>
        <begin position="18"/>
        <end position="34"/>
    </location>
</feature>
<dbReference type="PANTHER" id="PTHR31155">
    <property type="entry name" value="ACYL- ACYL-CARRIER-PROTEIN DESATURASE-RELATED"/>
    <property type="match status" value="1"/>
</dbReference>
<keyword evidence="8 15" id="KW-0479">Metal-binding</keyword>
<keyword evidence="9" id="KW-0276">Fatty acid metabolism</keyword>
<gene>
    <name evidence="17" type="ORF">KFL_004710020</name>
</gene>
<keyword evidence="12 15" id="KW-0408">Iron</keyword>
<comment type="subcellular location">
    <subcellularLocation>
        <location evidence="2">Plastid</location>
        <location evidence="2">Chloroplast</location>
    </subcellularLocation>
</comment>
<dbReference type="InterPro" id="IPR005067">
    <property type="entry name" value="Fatty_acid_desaturase-2"/>
</dbReference>
<name>A0A1Y1IEA5_KLENI</name>
<dbReference type="GO" id="GO:0006631">
    <property type="term" value="P:fatty acid metabolic process"/>
    <property type="evidence" value="ECO:0000318"/>
    <property type="project" value="GO_Central"/>
</dbReference>
<feature type="binding site" evidence="15">
    <location>
        <position position="164"/>
    </location>
    <ligand>
        <name>Fe cation</name>
        <dbReference type="ChEBI" id="CHEBI:24875"/>
        <label>2</label>
    </ligand>
</feature>
<evidence type="ECO:0000313" key="18">
    <source>
        <dbReference type="Proteomes" id="UP000054558"/>
    </source>
</evidence>
<dbReference type="OMA" id="KTYMPRP"/>
<feature type="binding site" evidence="15">
    <location>
        <position position="167"/>
    </location>
    <ligand>
        <name>Fe cation</name>
        <dbReference type="ChEBI" id="CHEBI:24875"/>
        <label>1</label>
    </ligand>
</feature>
<feature type="binding site" evidence="15">
    <location>
        <position position="217"/>
    </location>
    <ligand>
        <name>Fe cation</name>
        <dbReference type="ChEBI" id="CHEBI:24875"/>
        <label>2</label>
    </ligand>
</feature>
<keyword evidence="11" id="KW-0560">Oxidoreductase</keyword>
<evidence type="ECO:0000256" key="4">
    <source>
        <dbReference type="ARBA" id="ARBA00011738"/>
    </source>
</evidence>
<keyword evidence="14" id="KW-0275">Fatty acid biosynthesis</keyword>
<dbReference type="AlphaFoldDB" id="A0A1Y1IEA5"/>
<dbReference type="Gene3D" id="1.10.620.20">
    <property type="entry name" value="Ribonucleotide Reductase, subunit A"/>
    <property type="match status" value="1"/>
</dbReference>
<evidence type="ECO:0000256" key="11">
    <source>
        <dbReference type="ARBA" id="ARBA00023002"/>
    </source>
</evidence>
<dbReference type="SUPFAM" id="SSF47240">
    <property type="entry name" value="Ferritin-like"/>
    <property type="match status" value="1"/>
</dbReference>
<protein>
    <submittedName>
        <fullName evidence="17">Stearoyl-ACP Desaturase</fullName>
    </submittedName>
</protein>
<evidence type="ECO:0000256" key="9">
    <source>
        <dbReference type="ARBA" id="ARBA00022832"/>
    </source>
</evidence>
<comment type="similarity">
    <text evidence="3">Belongs to the fatty acid desaturase type 2 family.</text>
</comment>
<accession>A0A1Y1IEA5</accession>
<dbReference type="STRING" id="105231.A0A1Y1IEA5"/>
<feature type="compositionally biased region" description="Polar residues" evidence="16">
    <location>
        <begin position="44"/>
        <end position="54"/>
    </location>
</feature>
<evidence type="ECO:0000256" key="16">
    <source>
        <dbReference type="SAM" id="MobiDB-lite"/>
    </source>
</evidence>
<evidence type="ECO:0000256" key="3">
    <source>
        <dbReference type="ARBA" id="ARBA00008749"/>
    </source>
</evidence>
<evidence type="ECO:0000256" key="7">
    <source>
        <dbReference type="ARBA" id="ARBA00022640"/>
    </source>
</evidence>
<evidence type="ECO:0000256" key="15">
    <source>
        <dbReference type="PIRSR" id="PIRSR000346-1"/>
    </source>
</evidence>
<keyword evidence="6" id="KW-0150">Chloroplast</keyword>
<dbReference type="InterPro" id="IPR009078">
    <property type="entry name" value="Ferritin-like_SF"/>
</dbReference>
<evidence type="ECO:0000313" key="17">
    <source>
        <dbReference type="EMBL" id="GAQ88933.1"/>
    </source>
</evidence>
<feature type="binding site" evidence="15">
    <location>
        <position position="250"/>
    </location>
    <ligand>
        <name>Fe cation</name>
        <dbReference type="ChEBI" id="CHEBI:24875"/>
        <label>1</label>
    </ligand>
</feature>
<evidence type="ECO:0000256" key="10">
    <source>
        <dbReference type="ARBA" id="ARBA00022946"/>
    </source>
</evidence>
<dbReference type="InterPro" id="IPR012348">
    <property type="entry name" value="RNR-like"/>
</dbReference>
<evidence type="ECO:0000256" key="12">
    <source>
        <dbReference type="ARBA" id="ARBA00023004"/>
    </source>
</evidence>
<keyword evidence="5" id="KW-0444">Lipid biosynthesis</keyword>
<evidence type="ECO:0000256" key="6">
    <source>
        <dbReference type="ARBA" id="ARBA00022528"/>
    </source>
</evidence>
<proteinExistence type="inferred from homology"/>
<evidence type="ECO:0000256" key="8">
    <source>
        <dbReference type="ARBA" id="ARBA00022723"/>
    </source>
</evidence>
<sequence length="388" mass="43011">MTQVADIARAVPVAIPNQLPPAQEPTPVLTPPKPSATHPKQRRQTSWGKTHSLTQNGAEVVASLTDWMEAEIVPMLKDPSTNWQPADFLPDPSSDDFLARVADLRARSAGIPDDVLVCLVGDMVSEEALPTYLTMLNTLDVTRDESGASVTPWAVWGRGWAAEENRHGDALQQYLYLTGRVDMQAVQRTTQYLIGSGMDPKTENNPYLGFIYTSFQERATFVSHGATARLARSAGDSVLAKLCGTIAADERRHETAYKKIIGKCFDLDPNGATMAFGDMMQKQITMPAHYMFDGKSETLFKDFSEVAQKVGVYTARDYADIVEHLVRFWKVEERSGLSPEAEAMQDYLCRLPARVSALGDRLAAKAKKKPGRQSARFSWIFNREVPLL</sequence>
<evidence type="ECO:0000256" key="1">
    <source>
        <dbReference type="ARBA" id="ARBA00001954"/>
    </source>
</evidence>
<dbReference type="Pfam" id="PF03405">
    <property type="entry name" value="FA_desaturase_2"/>
    <property type="match status" value="1"/>
</dbReference>
<feature type="binding site" evidence="15">
    <location>
        <position position="164"/>
    </location>
    <ligand>
        <name>Fe cation</name>
        <dbReference type="ChEBI" id="CHEBI:24875"/>
        <label>1</label>
    </ligand>
</feature>
<dbReference type="PIRSF" id="PIRSF000346">
    <property type="entry name" value="Dlt9_acylACP_des"/>
    <property type="match status" value="1"/>
</dbReference>
<feature type="binding site" evidence="15">
    <location>
        <position position="126"/>
    </location>
    <ligand>
        <name>Fe cation</name>
        <dbReference type="ChEBI" id="CHEBI:24875"/>
        <label>1</label>
    </ligand>
</feature>
<dbReference type="CDD" id="cd01050">
    <property type="entry name" value="Acyl_ACP_Desat"/>
    <property type="match status" value="1"/>
</dbReference>
<keyword evidence="18" id="KW-1185">Reference proteome</keyword>
<keyword evidence="13" id="KW-0443">Lipid metabolism</keyword>
<evidence type="ECO:0000256" key="2">
    <source>
        <dbReference type="ARBA" id="ARBA00004229"/>
    </source>
</evidence>
<dbReference type="OrthoDB" id="1924153at2759"/>